<dbReference type="Gene3D" id="3.40.50.1820">
    <property type="entry name" value="alpha/beta hydrolase"/>
    <property type="match status" value="1"/>
</dbReference>
<evidence type="ECO:0000313" key="4">
    <source>
        <dbReference type="Proteomes" id="UP000092993"/>
    </source>
</evidence>
<evidence type="ECO:0000313" key="3">
    <source>
        <dbReference type="EMBL" id="OBZ66840.1"/>
    </source>
</evidence>
<sequence>MYECLLGLAVSIRRFPSHFLARATETTGILLFPSTGTSVLAKRCLTGRRPTTCVKIFSKPRPASTVMKKYRRLVLLLVAGVATYFTISQTFLDLYKTAKLVHALRLLCAGFLTRTSLGTSNIVDLGYAQYAGNLTYPNAVAYLGYPLSLNTTRIGLASQGRIIDATQYPEFCVQGTTGSGEAGGAGSEDCLKVNIYAPAGTKKGDKLPYLCISTGEATPTVTLQIGHLTTGFIKARTLSPFRFTIA</sequence>
<keyword evidence="1" id="KW-0472">Membrane</keyword>
<reference evidence="3 4" key="1">
    <citation type="submission" date="2016-03" db="EMBL/GenBank/DDBJ databases">
        <title>Whole genome sequencing of Grifola frondosa 9006-11.</title>
        <authorList>
            <person name="Min B."/>
            <person name="Park H."/>
            <person name="Kim J.-G."/>
            <person name="Cho H."/>
            <person name="Oh Y.-L."/>
            <person name="Kong W.-S."/>
            <person name="Choi I.-G."/>
        </authorList>
    </citation>
    <scope>NUCLEOTIDE SEQUENCE [LARGE SCALE GENOMIC DNA]</scope>
    <source>
        <strain evidence="3 4">9006-11</strain>
    </source>
</reference>
<proteinExistence type="predicted"/>
<dbReference type="EMBL" id="LUGG01000027">
    <property type="protein sequence ID" value="OBZ66840.1"/>
    <property type="molecule type" value="Genomic_DNA"/>
</dbReference>
<dbReference type="Pfam" id="PF00135">
    <property type="entry name" value="COesterase"/>
    <property type="match status" value="1"/>
</dbReference>
<dbReference type="Proteomes" id="UP000092993">
    <property type="component" value="Unassembled WGS sequence"/>
</dbReference>
<keyword evidence="1" id="KW-1133">Transmembrane helix</keyword>
<protein>
    <recommendedName>
        <fullName evidence="2">Carboxylesterase type B domain-containing protein</fullName>
    </recommendedName>
</protein>
<gene>
    <name evidence="3" type="ORF">A0H81_13293</name>
</gene>
<dbReference type="STRING" id="5627.A0A1C7LQC0"/>
<keyword evidence="4" id="KW-1185">Reference proteome</keyword>
<dbReference type="InterPro" id="IPR002018">
    <property type="entry name" value="CarbesteraseB"/>
</dbReference>
<dbReference type="AlphaFoldDB" id="A0A1C7LQC0"/>
<feature type="transmembrane region" description="Helical" evidence="1">
    <location>
        <begin position="73"/>
        <end position="92"/>
    </location>
</feature>
<evidence type="ECO:0000259" key="2">
    <source>
        <dbReference type="Pfam" id="PF00135"/>
    </source>
</evidence>
<dbReference type="InterPro" id="IPR029058">
    <property type="entry name" value="AB_hydrolase_fold"/>
</dbReference>
<comment type="caution">
    <text evidence="3">The sequence shown here is derived from an EMBL/GenBank/DDBJ whole genome shotgun (WGS) entry which is preliminary data.</text>
</comment>
<organism evidence="3 4">
    <name type="scientific">Grifola frondosa</name>
    <name type="common">Maitake</name>
    <name type="synonym">Polyporus frondosus</name>
    <dbReference type="NCBI Taxonomy" id="5627"/>
    <lineage>
        <taxon>Eukaryota</taxon>
        <taxon>Fungi</taxon>
        <taxon>Dikarya</taxon>
        <taxon>Basidiomycota</taxon>
        <taxon>Agaricomycotina</taxon>
        <taxon>Agaricomycetes</taxon>
        <taxon>Polyporales</taxon>
        <taxon>Grifolaceae</taxon>
        <taxon>Grifola</taxon>
    </lineage>
</organism>
<dbReference type="OrthoDB" id="408631at2759"/>
<evidence type="ECO:0000256" key="1">
    <source>
        <dbReference type="SAM" id="Phobius"/>
    </source>
</evidence>
<name>A0A1C7LQC0_GRIFR</name>
<feature type="domain" description="Carboxylesterase type B" evidence="2">
    <location>
        <begin position="161"/>
        <end position="216"/>
    </location>
</feature>
<keyword evidence="1" id="KW-0812">Transmembrane</keyword>
<dbReference type="SUPFAM" id="SSF53474">
    <property type="entry name" value="alpha/beta-Hydrolases"/>
    <property type="match status" value="1"/>
</dbReference>
<accession>A0A1C7LQC0</accession>